<dbReference type="STRING" id="240159.A0A4U5V388"/>
<dbReference type="Proteomes" id="UP000298787">
    <property type="component" value="Chromosome 14"/>
</dbReference>
<reference evidence="1 2" key="1">
    <citation type="submission" date="2019-01" db="EMBL/GenBank/DDBJ databases">
        <title>Genome Assembly of Collichthys lucidus.</title>
        <authorList>
            <person name="Cai M."/>
            <person name="Xiao S."/>
        </authorList>
    </citation>
    <scope>NUCLEOTIDE SEQUENCE [LARGE SCALE GENOMIC DNA]</scope>
    <source>
        <strain evidence="1">JT15FE1705JMU</strain>
        <tissue evidence="1">Muscle</tissue>
    </source>
</reference>
<name>A0A4U5V388_COLLU</name>
<dbReference type="PANTHER" id="PTHR12517:SF0">
    <property type="entry name" value="INTERMEMBRANE LIPID TRANSFER PROTEIN VPS13B"/>
    <property type="match status" value="1"/>
</dbReference>
<dbReference type="InterPro" id="IPR039782">
    <property type="entry name" value="VPS13B"/>
</dbReference>
<organism evidence="1 2">
    <name type="scientific">Collichthys lucidus</name>
    <name type="common">Big head croaker</name>
    <name type="synonym">Sciaena lucida</name>
    <dbReference type="NCBI Taxonomy" id="240159"/>
    <lineage>
        <taxon>Eukaryota</taxon>
        <taxon>Metazoa</taxon>
        <taxon>Chordata</taxon>
        <taxon>Craniata</taxon>
        <taxon>Vertebrata</taxon>
        <taxon>Euteleostomi</taxon>
        <taxon>Actinopterygii</taxon>
        <taxon>Neopterygii</taxon>
        <taxon>Teleostei</taxon>
        <taxon>Neoteleostei</taxon>
        <taxon>Acanthomorphata</taxon>
        <taxon>Eupercaria</taxon>
        <taxon>Sciaenidae</taxon>
        <taxon>Collichthys</taxon>
    </lineage>
</organism>
<dbReference type="PANTHER" id="PTHR12517">
    <property type="entry name" value="VACUOLAR PROTEIN SORTING-ASSOCIATED PROTEIN 13B"/>
    <property type="match status" value="1"/>
</dbReference>
<sequence length="1311" mass="145127">MDVLHMEVMELLHICIEGWGNWRWSEAFSVDNVGTLLRTIQYKGRTASLIIKVVQLNGVQKQVIICGRQIMCSYLAQDIELRVVQHYVGPDSQTVVREHCDCLEAQTKLPSYVLEDAEMTELCVRARGDEDWSQDVQLERRDKGSSSSVVQVVFSPLFVMRSHLPDPVILHIEKRSLGLRESQLIQGQGHQEPLLNTEADLTHHLTFQAREDEDASHCAVPISTSLIKQIVNKTGNEDNLEHILADFYGPKTSTESPWPYVTKDSDRSVPEPLAQWDSPMQVKLSCWKSGLNTLLIELLPWALLANHSQWDLWLFEGETIVLQIPAGKVIVPPNFKEAFQIGIYWAHTNTVHKSTALKLVHDLTSPRWKEGSDSEVVTLDEEGYVKADITLGAFPGRQKLCQFCVSSVVSHGIQILQIEDRTILVNNTPYTIQYRPLRTDHALGTDDQACEIPETAIFSLAPSELSLAKPCSVPCWDLLQTSVQGKVEFPLPLSHMLFSMFPRPDGGVGSGPWSLPAPIRPDFPRLSLSVPGDSGGGLSSRCIVLTYQEHLGVTYIILNEDPSPRMLIHNKCPIPLLLKETVKETPRTEVYCQPLPANCSLHHELYHHFSSFPECRQKEMLPTLLLKTTSHHSSTDWTDPIDINCPGTQVVFLPGFGCLYIDVAYEKGTLVLSLAPEGSMDSVINQLSRSSKLSFRVLLSEASVVLSDDITSPSGSVELLRLTLTKLLLSLAPAPSSLPPELAVDPTMDARPISILMPNASLIEVYCSSLQVDNQLYNRASFHFPVLLCQDQRGGTETEGPWSSDTNPTQSPEALEDFKHSCFLQLRVVLAGDRCTVDEVTFQLQPARVYLEDTFVYYIKTLFHTYIPDSAMASATAETQRSKEPSSAPILPEQVLQSVQALVHPVRLQRLTIQPVNLLVSIHASLKLYIASDHTPLSFSLFERGPLCTTARQLVHALAMHYAAGALFRAGWVVGSLEILGSPASLVRSIGNGVSDFFRLPYEGLTRGPGAFVSGVSRGTTSFVKHISKGTLTSITNLATSLARNMDRLSLDEEHYTRQEEWRRQLPESLGDGLRQGLSRLGISLLGAIAGIVDQPMQNFQRNWELQSSAGSKAKGVISGVGKGIVGVFTKPIGGAAELVSQTWIRKMLQSLGRPELHMALEVTIVSGSGQEHAGCLLLTSEVLFVVSLSEDTQQQAFPITEVECQQEPGQQSELTLTLQQQTVASDTEGDGVRERLSEQQYRRLVDYVTRASQFLSPSAASLQLQPPVTLAKPPPSVTKSYRYLVDPAFAKVFVSKFTMVKNKALRIGFH</sequence>
<protein>
    <submittedName>
        <fullName evidence="1">Vacuolar protein sorting-associated protein 13B</fullName>
    </submittedName>
</protein>
<keyword evidence="2" id="KW-1185">Reference proteome</keyword>
<evidence type="ECO:0000313" key="1">
    <source>
        <dbReference type="EMBL" id="TKS81630.1"/>
    </source>
</evidence>
<gene>
    <name evidence="1" type="ORF">D9C73_015735</name>
</gene>
<dbReference type="EMBL" id="CM014091">
    <property type="protein sequence ID" value="TKS81630.1"/>
    <property type="molecule type" value="Genomic_DNA"/>
</dbReference>
<evidence type="ECO:0000313" key="2">
    <source>
        <dbReference type="Proteomes" id="UP000298787"/>
    </source>
</evidence>
<accession>A0A4U5V388</accession>
<proteinExistence type="predicted"/>